<dbReference type="STRING" id="45073.Lqui_2398"/>
<gene>
    <name evidence="1" type="ORF">Lqui_2398</name>
</gene>
<dbReference type="RefSeq" id="WP_058508483.1">
    <property type="nucleotide sequence ID" value="NZ_CAAAIK010000025.1"/>
</dbReference>
<dbReference type="AlphaFoldDB" id="A0A0W0XSU2"/>
<protein>
    <submittedName>
        <fullName evidence="1">NHL repeat protein</fullName>
    </submittedName>
</protein>
<dbReference type="Proteomes" id="UP000054618">
    <property type="component" value="Unassembled WGS sequence"/>
</dbReference>
<dbReference type="EMBL" id="LNYS01000020">
    <property type="protein sequence ID" value="KTD47472.1"/>
    <property type="molecule type" value="Genomic_DNA"/>
</dbReference>
<keyword evidence="2" id="KW-1185">Reference proteome</keyword>
<evidence type="ECO:0000313" key="2">
    <source>
        <dbReference type="Proteomes" id="UP000054618"/>
    </source>
</evidence>
<comment type="caution">
    <text evidence="1">The sequence shown here is derived from an EMBL/GenBank/DDBJ whole genome shotgun (WGS) entry which is preliminary data.</text>
</comment>
<accession>A0A0W0XSU2</accession>
<evidence type="ECO:0000313" key="1">
    <source>
        <dbReference type="EMBL" id="KTD47472.1"/>
    </source>
</evidence>
<reference evidence="1 2" key="1">
    <citation type="submission" date="2015-11" db="EMBL/GenBank/DDBJ databases">
        <title>Genomic analysis of 38 Legionella species identifies large and diverse effector repertoires.</title>
        <authorList>
            <person name="Burstein D."/>
            <person name="Amaro F."/>
            <person name="Zusman T."/>
            <person name="Lifshitz Z."/>
            <person name="Cohen O."/>
            <person name="Gilbert J.A."/>
            <person name="Pupko T."/>
            <person name="Shuman H.A."/>
            <person name="Segal G."/>
        </authorList>
    </citation>
    <scope>NUCLEOTIDE SEQUENCE [LARGE SCALE GENOMIC DNA]</scope>
    <source>
        <strain evidence="1 2">CDC#1442-AUS-E</strain>
    </source>
</reference>
<organism evidence="1 2">
    <name type="scientific">Legionella quinlivanii</name>
    <dbReference type="NCBI Taxonomy" id="45073"/>
    <lineage>
        <taxon>Bacteria</taxon>
        <taxon>Pseudomonadati</taxon>
        <taxon>Pseudomonadota</taxon>
        <taxon>Gammaproteobacteria</taxon>
        <taxon>Legionellales</taxon>
        <taxon>Legionellaceae</taxon>
        <taxon>Legionella</taxon>
    </lineage>
</organism>
<dbReference type="PATRIC" id="fig|45073.5.peg.2534"/>
<name>A0A0W0XSU2_9GAMM</name>
<proteinExistence type="predicted"/>
<sequence length="490" mass="51264">MQGNYKLFGIKKILIVILLGFMSNAFSGSPLWTFEPLTATTITVPTNGKAIVQYRVTNQSARAHILTMRPIQGITQITSGPGVCGNPFVLHGKTGCILSLEINGSQINSVVTEGPVVCTQANPNQCYQPEIANRLHITRSQVPPATLKLSPPTLRFTQNSTGNVIVTNDAGSLSPATNIAATIPNGSAISIQSTTCGSSLAVGASCTITFASGTPEGPTAIYIAGDNTNTTSVDVTVSNRVQISITNPVQQGRIVTVSGMTPLSLEITNSADSVDHANGITVSNHAACPNLSVNDSDCASVAPGGHCTLELSSNTPYAPCIITISGTNTTSPQTLIAFYHLGGLVFEESGGIGKIIIDQADNFFSLWTGTSSDIVGSTSFDDGLANTNAIVVDASCSNDPGNCAAQRCRDIGADWYLPARSELSDIHSALCSNAAFPCNFGGFSGVYWSSTQQVPFSFVAWGVSFPSGNDGFGYNKDLINNRVRCIRAFA</sequence>